<dbReference type="InterPro" id="IPR011969">
    <property type="entry name" value="Clan_AA_Asp_peptidase_C"/>
</dbReference>
<comment type="caution">
    <text evidence="5">The sequence shown here is derived from an EMBL/GenBank/DDBJ whole genome shotgun (WGS) entry which is preliminary data.</text>
</comment>
<evidence type="ECO:0000313" key="5">
    <source>
        <dbReference type="EMBL" id="KNH03100.1"/>
    </source>
</evidence>
<dbReference type="CDD" id="cd05483">
    <property type="entry name" value="retropepsin_like_bacteria"/>
    <property type="match status" value="1"/>
</dbReference>
<dbReference type="PROSITE" id="PS50175">
    <property type="entry name" value="ASP_PROT_RETROV"/>
    <property type="match status" value="1"/>
</dbReference>
<keyword evidence="3" id="KW-0732">Signal</keyword>
<feature type="signal peptide" evidence="3">
    <location>
        <begin position="1"/>
        <end position="17"/>
    </location>
</feature>
<protein>
    <submittedName>
        <fullName evidence="5">Transporter</fullName>
    </submittedName>
</protein>
<name>A0A0L1KGA6_9SPHN</name>
<feature type="chain" id="PRO_5005554831" evidence="3">
    <location>
        <begin position="18"/>
        <end position="178"/>
    </location>
</feature>
<feature type="domain" description="Peptidase A2" evidence="4">
    <location>
        <begin position="81"/>
        <end position="160"/>
    </location>
</feature>
<dbReference type="GO" id="GO:0004190">
    <property type="term" value="F:aspartic-type endopeptidase activity"/>
    <property type="evidence" value="ECO:0007669"/>
    <property type="project" value="InterPro"/>
</dbReference>
<dbReference type="GO" id="GO:0006508">
    <property type="term" value="P:proteolysis"/>
    <property type="evidence" value="ECO:0007669"/>
    <property type="project" value="InterPro"/>
</dbReference>
<dbReference type="InterPro" id="IPR021109">
    <property type="entry name" value="Peptidase_aspartic_dom_sf"/>
</dbReference>
<proteinExistence type="predicted"/>
<sequence length="178" mass="18021">MRIAVLLAIAVAAFLGATLVPGDAPEPATVDDGPHAPQPAKAETSGGSSDSYAAWVAGTTELPRAADGHFYAETQVNGAQIDMLVDTGASVVALTGADARAAGLMWSAADIRPIAQGASGPVAGMAITLDRVTLGGHEARNVRAIIVPEGLGVSLLGQSFLASVQPVRIEQDRMVLGE</sequence>
<evidence type="ECO:0000256" key="3">
    <source>
        <dbReference type="SAM" id="SignalP"/>
    </source>
</evidence>
<organism evidence="5 6">
    <name type="scientific">Qipengyuania citrea LAMA 915</name>
    <dbReference type="NCBI Taxonomy" id="1306953"/>
    <lineage>
        <taxon>Bacteria</taxon>
        <taxon>Pseudomonadati</taxon>
        <taxon>Pseudomonadota</taxon>
        <taxon>Alphaproteobacteria</taxon>
        <taxon>Sphingomonadales</taxon>
        <taxon>Erythrobacteraceae</taxon>
        <taxon>Qipengyuania</taxon>
    </lineage>
</organism>
<dbReference type="EMBL" id="JYNE01000017">
    <property type="protein sequence ID" value="KNH03100.1"/>
    <property type="molecule type" value="Genomic_DNA"/>
</dbReference>
<dbReference type="InterPro" id="IPR001969">
    <property type="entry name" value="Aspartic_peptidase_AS"/>
</dbReference>
<dbReference type="Gene3D" id="2.40.70.10">
    <property type="entry name" value="Acid Proteases"/>
    <property type="match status" value="1"/>
</dbReference>
<evidence type="ECO:0000256" key="2">
    <source>
        <dbReference type="SAM" id="MobiDB-lite"/>
    </source>
</evidence>
<dbReference type="InterPro" id="IPR001995">
    <property type="entry name" value="Peptidase_A2_cat"/>
</dbReference>
<dbReference type="PATRIC" id="fig|1306953.7.peg.2985"/>
<evidence type="ECO:0000256" key="1">
    <source>
        <dbReference type="ARBA" id="ARBA00022801"/>
    </source>
</evidence>
<dbReference type="NCBIfam" id="TIGR02281">
    <property type="entry name" value="clan_AA_DTGA"/>
    <property type="match status" value="1"/>
</dbReference>
<feature type="region of interest" description="Disordered" evidence="2">
    <location>
        <begin position="25"/>
        <end position="50"/>
    </location>
</feature>
<reference evidence="5" key="1">
    <citation type="submission" date="2015-02" db="EMBL/GenBank/DDBJ databases">
        <authorList>
            <person name="Chooi Y.-H."/>
        </authorList>
    </citation>
    <scope>NUCLEOTIDE SEQUENCE [LARGE SCALE GENOMIC DNA]</scope>
    <source>
        <strain evidence="5">LAMA 915</strain>
    </source>
</reference>
<evidence type="ECO:0000313" key="6">
    <source>
        <dbReference type="Proteomes" id="UP000037446"/>
    </source>
</evidence>
<dbReference type="PROSITE" id="PS00141">
    <property type="entry name" value="ASP_PROTEASE"/>
    <property type="match status" value="1"/>
</dbReference>
<gene>
    <name evidence="5" type="ORF">J121_2880</name>
</gene>
<dbReference type="SUPFAM" id="SSF50630">
    <property type="entry name" value="Acid proteases"/>
    <property type="match status" value="1"/>
</dbReference>
<dbReference type="InterPro" id="IPR034122">
    <property type="entry name" value="Retropepsin-like_bacterial"/>
</dbReference>
<dbReference type="STRING" id="1306953.J121_2880"/>
<dbReference type="Pfam" id="PF13975">
    <property type="entry name" value="gag-asp_proteas"/>
    <property type="match status" value="1"/>
</dbReference>
<accession>A0A0L1KGA6</accession>
<dbReference type="AlphaFoldDB" id="A0A0L1KGA6"/>
<keyword evidence="1" id="KW-0378">Hydrolase</keyword>
<evidence type="ECO:0000259" key="4">
    <source>
        <dbReference type="PROSITE" id="PS50175"/>
    </source>
</evidence>
<dbReference type="Proteomes" id="UP000037446">
    <property type="component" value="Unassembled WGS sequence"/>
</dbReference>